<protein>
    <submittedName>
        <fullName evidence="3">Uncharacterized protein</fullName>
    </submittedName>
</protein>
<accession>A0ABQ5E9U1</accession>
<evidence type="ECO:0000313" key="3">
    <source>
        <dbReference type="EMBL" id="GJT47653.1"/>
    </source>
</evidence>
<sequence length="137" mass="16130">MWSKLKPHSYAVVYFFPLIGCSTDGRQTEEIDPKDKGKKKIVEEDESESEDDDIPQAVKKFKQLESDEEMARKIQEEWEAEEERNKIAEEKATNEALIKNFDDIKARIEADRILAEKLQEQEREQFTNNKKSKDILH</sequence>
<keyword evidence="1" id="KW-0175">Coiled coil</keyword>
<proteinExistence type="predicted"/>
<organism evidence="3 4">
    <name type="scientific">Tanacetum coccineum</name>
    <dbReference type="NCBI Taxonomy" id="301880"/>
    <lineage>
        <taxon>Eukaryota</taxon>
        <taxon>Viridiplantae</taxon>
        <taxon>Streptophyta</taxon>
        <taxon>Embryophyta</taxon>
        <taxon>Tracheophyta</taxon>
        <taxon>Spermatophyta</taxon>
        <taxon>Magnoliopsida</taxon>
        <taxon>eudicotyledons</taxon>
        <taxon>Gunneridae</taxon>
        <taxon>Pentapetalae</taxon>
        <taxon>asterids</taxon>
        <taxon>campanulids</taxon>
        <taxon>Asterales</taxon>
        <taxon>Asteraceae</taxon>
        <taxon>Asteroideae</taxon>
        <taxon>Anthemideae</taxon>
        <taxon>Anthemidinae</taxon>
        <taxon>Tanacetum</taxon>
    </lineage>
</organism>
<feature type="region of interest" description="Disordered" evidence="2">
    <location>
        <begin position="24"/>
        <end position="54"/>
    </location>
</feature>
<evidence type="ECO:0000256" key="2">
    <source>
        <dbReference type="SAM" id="MobiDB-lite"/>
    </source>
</evidence>
<feature type="compositionally biased region" description="Basic and acidic residues" evidence="2">
    <location>
        <begin position="26"/>
        <end position="35"/>
    </location>
</feature>
<evidence type="ECO:0000313" key="4">
    <source>
        <dbReference type="Proteomes" id="UP001151760"/>
    </source>
</evidence>
<feature type="compositionally biased region" description="Acidic residues" evidence="2">
    <location>
        <begin position="43"/>
        <end position="54"/>
    </location>
</feature>
<feature type="coiled-coil region" evidence="1">
    <location>
        <begin position="64"/>
        <end position="121"/>
    </location>
</feature>
<dbReference type="Proteomes" id="UP001151760">
    <property type="component" value="Unassembled WGS sequence"/>
</dbReference>
<dbReference type="EMBL" id="BQNB010016086">
    <property type="protein sequence ID" value="GJT47653.1"/>
    <property type="molecule type" value="Genomic_DNA"/>
</dbReference>
<keyword evidence="4" id="KW-1185">Reference proteome</keyword>
<reference evidence="3" key="2">
    <citation type="submission" date="2022-01" db="EMBL/GenBank/DDBJ databases">
        <authorList>
            <person name="Yamashiro T."/>
            <person name="Shiraishi A."/>
            <person name="Satake H."/>
            <person name="Nakayama K."/>
        </authorList>
    </citation>
    <scope>NUCLEOTIDE SEQUENCE</scope>
</reference>
<evidence type="ECO:0000256" key="1">
    <source>
        <dbReference type="SAM" id="Coils"/>
    </source>
</evidence>
<comment type="caution">
    <text evidence="3">The sequence shown here is derived from an EMBL/GenBank/DDBJ whole genome shotgun (WGS) entry which is preliminary data.</text>
</comment>
<gene>
    <name evidence="3" type="ORF">Tco_0973810</name>
</gene>
<name>A0ABQ5E9U1_9ASTR</name>
<reference evidence="3" key="1">
    <citation type="journal article" date="2022" name="Int. J. Mol. Sci.">
        <title>Draft Genome of Tanacetum Coccineum: Genomic Comparison of Closely Related Tanacetum-Family Plants.</title>
        <authorList>
            <person name="Yamashiro T."/>
            <person name="Shiraishi A."/>
            <person name="Nakayama K."/>
            <person name="Satake H."/>
        </authorList>
    </citation>
    <scope>NUCLEOTIDE SEQUENCE</scope>
</reference>